<dbReference type="Proteomes" id="UP000707731">
    <property type="component" value="Unassembled WGS sequence"/>
</dbReference>
<reference evidence="3 4" key="1">
    <citation type="submission" date="2020-10" db="EMBL/GenBank/DDBJ databases">
        <title>Identification of Nocardia species via Next-generation sequencing and recognition of intraspecies genetic diversity.</title>
        <authorList>
            <person name="Li P."/>
            <person name="Li P."/>
            <person name="Lu B."/>
        </authorList>
    </citation>
    <scope>NUCLEOTIDE SEQUENCE [LARGE SCALE GENOMIC DNA]</scope>
    <source>
        <strain evidence="3 4">BJ06-0143</strain>
    </source>
</reference>
<evidence type="ECO:0000313" key="3">
    <source>
        <dbReference type="EMBL" id="MBF6354165.1"/>
    </source>
</evidence>
<name>A0ABS0D6R7_9NOCA</name>
<keyword evidence="4" id="KW-1185">Reference proteome</keyword>
<keyword evidence="2" id="KW-0472">Membrane</keyword>
<protein>
    <submittedName>
        <fullName evidence="3">Twin-arginine translocation pathway signal</fullName>
    </submittedName>
</protein>
<sequence length="171" mass="18168">MSVSRRILALLRAERGITLLSILAIASAALAVTLWATQYRTDSHVDEAAARAAVDAATTGTVALLSYAPETIDADFASARTHLTGEFLAYYSQFTQQIVAPAAKEKSVATDAAVVRAAVAELTPDRAVVLVFINQTTTSADKPDPATTASSVRVSLTKVEDSWRISQFEPV</sequence>
<accession>A0ABS0D6R7</accession>
<gene>
    <name evidence="3" type="ORF">IU449_06355</name>
</gene>
<dbReference type="PANTHER" id="PTHR37042:SF4">
    <property type="entry name" value="OUTER MEMBRANE PROTEIN RV1973"/>
    <property type="match status" value="1"/>
</dbReference>
<evidence type="ECO:0000313" key="4">
    <source>
        <dbReference type="Proteomes" id="UP000707731"/>
    </source>
</evidence>
<organism evidence="3 4">
    <name type="scientific">Nocardia higoensis</name>
    <dbReference type="NCBI Taxonomy" id="228599"/>
    <lineage>
        <taxon>Bacteria</taxon>
        <taxon>Bacillati</taxon>
        <taxon>Actinomycetota</taxon>
        <taxon>Actinomycetes</taxon>
        <taxon>Mycobacteriales</taxon>
        <taxon>Nocardiaceae</taxon>
        <taxon>Nocardia</taxon>
    </lineage>
</organism>
<dbReference type="EMBL" id="JADLQN010000001">
    <property type="protein sequence ID" value="MBF6354165.1"/>
    <property type="molecule type" value="Genomic_DNA"/>
</dbReference>
<evidence type="ECO:0000256" key="2">
    <source>
        <dbReference type="ARBA" id="ARBA00023136"/>
    </source>
</evidence>
<comment type="subcellular location">
    <subcellularLocation>
        <location evidence="1">Membrane</location>
    </subcellularLocation>
</comment>
<dbReference type="PANTHER" id="PTHR37042">
    <property type="entry name" value="OUTER MEMBRANE PROTEIN RV1973"/>
    <property type="match status" value="1"/>
</dbReference>
<proteinExistence type="predicted"/>
<evidence type="ECO:0000256" key="1">
    <source>
        <dbReference type="ARBA" id="ARBA00004370"/>
    </source>
</evidence>
<comment type="caution">
    <text evidence="3">The sequence shown here is derived from an EMBL/GenBank/DDBJ whole genome shotgun (WGS) entry which is preliminary data.</text>
</comment>